<dbReference type="InterPro" id="IPR036028">
    <property type="entry name" value="SH3-like_dom_sf"/>
</dbReference>
<gene>
    <name evidence="2" type="ORF">D915_010596</name>
</gene>
<evidence type="ECO:0000313" key="3">
    <source>
        <dbReference type="Proteomes" id="UP000230066"/>
    </source>
</evidence>
<organism evidence="2 3">
    <name type="scientific">Fasciola hepatica</name>
    <name type="common">Liver fluke</name>
    <dbReference type="NCBI Taxonomy" id="6192"/>
    <lineage>
        <taxon>Eukaryota</taxon>
        <taxon>Metazoa</taxon>
        <taxon>Spiralia</taxon>
        <taxon>Lophotrochozoa</taxon>
        <taxon>Platyhelminthes</taxon>
        <taxon>Trematoda</taxon>
        <taxon>Digenea</taxon>
        <taxon>Plagiorchiida</taxon>
        <taxon>Echinostomata</taxon>
        <taxon>Echinostomatoidea</taxon>
        <taxon>Fasciolidae</taxon>
        <taxon>Fasciola</taxon>
    </lineage>
</organism>
<keyword evidence="3" id="KW-1185">Reference proteome</keyword>
<name>A0A4E0RVL1_FASHE</name>
<evidence type="ECO:0000313" key="2">
    <source>
        <dbReference type="EMBL" id="THD18720.1"/>
    </source>
</evidence>
<dbReference type="EMBL" id="JXXN02008945">
    <property type="protein sequence ID" value="THD18720.1"/>
    <property type="molecule type" value="Genomic_DNA"/>
</dbReference>
<dbReference type="Proteomes" id="UP000230066">
    <property type="component" value="Unassembled WGS sequence"/>
</dbReference>
<dbReference type="Gene3D" id="2.30.30.40">
    <property type="entry name" value="SH3 Domains"/>
    <property type="match status" value="1"/>
</dbReference>
<reference evidence="2" key="1">
    <citation type="submission" date="2019-03" db="EMBL/GenBank/DDBJ databases">
        <title>Improved annotation for the trematode Fasciola hepatica.</title>
        <authorList>
            <person name="Choi Y.-J."/>
            <person name="Martin J."/>
            <person name="Mitreva M."/>
        </authorList>
    </citation>
    <scope>NUCLEOTIDE SEQUENCE [LARGE SCALE GENOMIC DNA]</scope>
</reference>
<feature type="region of interest" description="Disordered" evidence="1">
    <location>
        <begin position="1"/>
        <end position="55"/>
    </location>
</feature>
<dbReference type="PANTHER" id="PTHR11824">
    <property type="entry name" value="VOLTAGE-DEPENDENT CALCIUM CHANNEL BETA SUBUNIT"/>
    <property type="match status" value="1"/>
</dbReference>
<accession>A0A4E0RVL1</accession>
<dbReference type="AlphaFoldDB" id="A0A4E0RVL1"/>
<dbReference type="SUPFAM" id="SSF50044">
    <property type="entry name" value="SH3-domain"/>
    <property type="match status" value="1"/>
</dbReference>
<proteinExistence type="predicted"/>
<feature type="compositionally biased region" description="Acidic residues" evidence="1">
    <location>
        <begin position="18"/>
        <end position="42"/>
    </location>
</feature>
<sequence>MSRGHQHSESSFGHNADDSVEFEDDEDFVDRDEEDEDEEDEKEAIREETEERATVQLEKSKTSKVVFVVRTNVAFDGSLADDCPLPGKAVSFQEMQKDWPWSLLKCSVFFLCGGLWSDMSHRKTGFLLTFESSRHIPAFPGWQ</sequence>
<protein>
    <submittedName>
        <fullName evidence="2">High voltage activated calcium channel beta</fullName>
    </submittedName>
</protein>
<evidence type="ECO:0000256" key="1">
    <source>
        <dbReference type="SAM" id="MobiDB-lite"/>
    </source>
</evidence>
<feature type="compositionally biased region" description="Basic and acidic residues" evidence="1">
    <location>
        <begin position="43"/>
        <end position="55"/>
    </location>
</feature>
<comment type="caution">
    <text evidence="2">The sequence shown here is derived from an EMBL/GenBank/DDBJ whole genome shotgun (WGS) entry which is preliminary data.</text>
</comment>